<dbReference type="InterPro" id="IPR051943">
    <property type="entry name" value="TRAFAC_Dynamin-like_GTPase"/>
</dbReference>
<proteinExistence type="predicted"/>
<feature type="coiled-coil region" evidence="1">
    <location>
        <begin position="534"/>
        <end position="586"/>
    </location>
</feature>
<comment type="caution">
    <text evidence="3">The sequence shown here is derived from an EMBL/GenBank/DDBJ whole genome shotgun (WGS) entry which is preliminary data.</text>
</comment>
<keyword evidence="1" id="KW-0175">Coiled coil</keyword>
<dbReference type="InterPro" id="IPR045063">
    <property type="entry name" value="Dynamin_N"/>
</dbReference>
<dbReference type="SUPFAM" id="SSF52540">
    <property type="entry name" value="P-loop containing nucleoside triphosphate hydrolases"/>
    <property type="match status" value="1"/>
</dbReference>
<sequence length="601" mass="65916">MRDTTAAGLRRLLTAGIDGSLGHLRELDVDAAADIEAEHRRDLTRPRVVVVGATKRGKSSLVNTLIGVPGLSPVDEAVATAAYLDFQHGPEHGVRAHVPGLEEPVRLGLGDLRDWGTVLGHLPDGMRPPRRIEIQHSAPLLRHLTLTDTPGTGGLDPAHAEIVMDAVAGATAVLFVVDASAPFSAPELRFLVEAGERVDVVLFALTKIDAYPGWRTILADNKGQLHTHAPRFGSAPWFPVSARLSELVTTLPRDAAPEPMGESEIVALQRVLVDLAEQGHLLQQANILRSVRSEYIRIDQDLSDRMKATDPERVREERSRVAARRRAESRRWSLTLNTETQRARVDTYKRLLSYIARLRDHFGERIDQSTSADLAGLPAEVDAALHALSVRLSHDLELRFRRIGATVLAEVFQPDELQHVLRGINARLRHGLGLRRRPDRGGSDGAKVVVSSAGVAMTAGNAVTSIAGFSIPVAGVGLGLAADAYLDYKRRLMADRAAALTWFREVLSETRSALGDEIIHRFTDLQYALTLALDEAIEQRIKQLDEHLADIERSLAEEKAERARRREALNTERDGLRTRIKQVDEVLVQVCALLPAEPAGS</sequence>
<dbReference type="RefSeq" id="WP_203851611.1">
    <property type="nucleotide sequence ID" value="NZ_BAAAVW010000029.1"/>
</dbReference>
<dbReference type="PANTHER" id="PTHR43681:SF1">
    <property type="entry name" value="SARCALUMENIN"/>
    <property type="match status" value="1"/>
</dbReference>
<name>A0A919PWM0_9ACTN</name>
<dbReference type="Gene3D" id="3.40.50.300">
    <property type="entry name" value="P-loop containing nucleotide triphosphate hydrolases"/>
    <property type="match status" value="1"/>
</dbReference>
<dbReference type="Proteomes" id="UP000660611">
    <property type="component" value="Unassembled WGS sequence"/>
</dbReference>
<organism evidence="3 4">
    <name type="scientific">Dactylosporangium siamense</name>
    <dbReference type="NCBI Taxonomy" id="685454"/>
    <lineage>
        <taxon>Bacteria</taxon>
        <taxon>Bacillati</taxon>
        <taxon>Actinomycetota</taxon>
        <taxon>Actinomycetes</taxon>
        <taxon>Micromonosporales</taxon>
        <taxon>Micromonosporaceae</taxon>
        <taxon>Dactylosporangium</taxon>
    </lineage>
</organism>
<reference evidence="3" key="1">
    <citation type="submission" date="2021-01" db="EMBL/GenBank/DDBJ databases">
        <title>Whole genome shotgun sequence of Dactylosporangium siamense NBRC 106093.</title>
        <authorList>
            <person name="Komaki H."/>
            <person name="Tamura T."/>
        </authorList>
    </citation>
    <scope>NUCLEOTIDE SEQUENCE</scope>
    <source>
        <strain evidence="3">NBRC 106093</strain>
    </source>
</reference>
<evidence type="ECO:0000256" key="1">
    <source>
        <dbReference type="SAM" id="Coils"/>
    </source>
</evidence>
<keyword evidence="4" id="KW-1185">Reference proteome</keyword>
<dbReference type="AlphaFoldDB" id="A0A919PWM0"/>
<dbReference type="EMBL" id="BONQ01000126">
    <property type="protein sequence ID" value="GIG49958.1"/>
    <property type="molecule type" value="Genomic_DNA"/>
</dbReference>
<protein>
    <submittedName>
        <fullName evidence="3">Dynamin</fullName>
    </submittedName>
</protein>
<dbReference type="Pfam" id="PF00350">
    <property type="entry name" value="Dynamin_N"/>
    <property type="match status" value="1"/>
</dbReference>
<evidence type="ECO:0000313" key="3">
    <source>
        <dbReference type="EMBL" id="GIG49958.1"/>
    </source>
</evidence>
<dbReference type="InterPro" id="IPR027417">
    <property type="entry name" value="P-loop_NTPase"/>
</dbReference>
<evidence type="ECO:0000259" key="2">
    <source>
        <dbReference type="Pfam" id="PF00350"/>
    </source>
</evidence>
<feature type="domain" description="Dynamin N-terminal" evidence="2">
    <location>
        <begin position="48"/>
        <end position="196"/>
    </location>
</feature>
<evidence type="ECO:0000313" key="4">
    <source>
        <dbReference type="Proteomes" id="UP000660611"/>
    </source>
</evidence>
<accession>A0A919PWM0</accession>
<dbReference type="PANTHER" id="PTHR43681">
    <property type="entry name" value="TRANSMEMBRANE GTPASE FZO"/>
    <property type="match status" value="1"/>
</dbReference>
<gene>
    <name evidence="3" type="ORF">Dsi01nite_079990</name>
</gene>